<keyword evidence="3" id="KW-1185">Reference proteome</keyword>
<evidence type="ECO:0000259" key="1">
    <source>
        <dbReference type="PROSITE" id="PS51704"/>
    </source>
</evidence>
<feature type="domain" description="GP-PDE" evidence="1">
    <location>
        <begin position="9"/>
        <end position="249"/>
    </location>
</feature>
<comment type="caution">
    <text evidence="2">The sequence shown here is derived from an EMBL/GenBank/DDBJ whole genome shotgun (WGS) entry which is preliminary data.</text>
</comment>
<dbReference type="EMBL" id="BMES01000002">
    <property type="protein sequence ID" value="GGH24998.1"/>
    <property type="molecule type" value="Genomic_DNA"/>
</dbReference>
<dbReference type="RefSeq" id="WP_188518698.1">
    <property type="nucleotide sequence ID" value="NZ_BMES01000002.1"/>
</dbReference>
<dbReference type="PROSITE" id="PS51704">
    <property type="entry name" value="GP_PDE"/>
    <property type="match status" value="1"/>
</dbReference>
<dbReference type="InterPro" id="IPR017946">
    <property type="entry name" value="PLC-like_Pdiesterase_TIM-brl"/>
</dbReference>
<protein>
    <submittedName>
        <fullName evidence="2">Glycerophosphoryl diester phosphodiesterase</fullName>
    </submittedName>
</protein>
<dbReference type="Proteomes" id="UP000603912">
    <property type="component" value="Unassembled WGS sequence"/>
</dbReference>
<sequence length="249" mass="27413">MAAPAWLVARPIAHRGLHDRAKGVIENTAGAARAAIERNFAIECDVQLTRDLEAVVFHDFALERLTADGTGKVAERTAAEVGALSLKDTTDRILPLADFLAVLGGRVPLVLEIKSTFEGDLRLTRRTLEVLKGYAGPIAVKSFDPEIVVALRELAPDRPRGIIGQANYEHPEYVRLSKEQKHAAANLLHFERSRPDFLSWQVKDLQNAAPFLCRHAAGLPVMTWTVRTPHDRELATAGADQMVFEGFVP</sequence>
<dbReference type="InterPro" id="IPR030395">
    <property type="entry name" value="GP_PDE_dom"/>
</dbReference>
<dbReference type="PANTHER" id="PTHR46211:SF1">
    <property type="entry name" value="GLYCEROPHOSPHODIESTER PHOSPHODIESTERASE, CYTOPLASMIC"/>
    <property type="match status" value="1"/>
</dbReference>
<dbReference type="Gene3D" id="3.20.20.190">
    <property type="entry name" value="Phosphatidylinositol (PI) phosphodiesterase"/>
    <property type="match status" value="1"/>
</dbReference>
<organism evidence="2 3">
    <name type="scientific">Alsobacter metallidurans</name>
    <dbReference type="NCBI Taxonomy" id="340221"/>
    <lineage>
        <taxon>Bacteria</taxon>
        <taxon>Pseudomonadati</taxon>
        <taxon>Pseudomonadota</taxon>
        <taxon>Alphaproteobacteria</taxon>
        <taxon>Hyphomicrobiales</taxon>
        <taxon>Alsobacteraceae</taxon>
        <taxon>Alsobacter</taxon>
    </lineage>
</organism>
<dbReference type="AlphaFoldDB" id="A0A917I9L8"/>
<evidence type="ECO:0000313" key="3">
    <source>
        <dbReference type="Proteomes" id="UP000603912"/>
    </source>
</evidence>
<dbReference type="Pfam" id="PF03009">
    <property type="entry name" value="GDPD"/>
    <property type="match status" value="1"/>
</dbReference>
<accession>A0A917I9L8</accession>
<dbReference type="SUPFAM" id="SSF51695">
    <property type="entry name" value="PLC-like phosphodiesterases"/>
    <property type="match status" value="1"/>
</dbReference>
<reference evidence="2" key="2">
    <citation type="submission" date="2020-09" db="EMBL/GenBank/DDBJ databases">
        <authorList>
            <person name="Sun Q."/>
            <person name="Zhou Y."/>
        </authorList>
    </citation>
    <scope>NUCLEOTIDE SEQUENCE</scope>
    <source>
        <strain evidence="2">CGMCC 1.12214</strain>
    </source>
</reference>
<dbReference type="PANTHER" id="PTHR46211">
    <property type="entry name" value="GLYCEROPHOSPHORYL DIESTER PHOSPHODIESTERASE"/>
    <property type="match status" value="1"/>
</dbReference>
<dbReference type="GO" id="GO:0006629">
    <property type="term" value="P:lipid metabolic process"/>
    <property type="evidence" value="ECO:0007669"/>
    <property type="project" value="InterPro"/>
</dbReference>
<reference evidence="2" key="1">
    <citation type="journal article" date="2014" name="Int. J. Syst. Evol. Microbiol.">
        <title>Complete genome sequence of Corynebacterium casei LMG S-19264T (=DSM 44701T), isolated from a smear-ripened cheese.</title>
        <authorList>
            <consortium name="US DOE Joint Genome Institute (JGI-PGF)"/>
            <person name="Walter F."/>
            <person name="Albersmeier A."/>
            <person name="Kalinowski J."/>
            <person name="Ruckert C."/>
        </authorList>
    </citation>
    <scope>NUCLEOTIDE SEQUENCE</scope>
    <source>
        <strain evidence="2">CGMCC 1.12214</strain>
    </source>
</reference>
<gene>
    <name evidence="2" type="ORF">GCM10007036_31800</name>
</gene>
<name>A0A917I9L8_9HYPH</name>
<evidence type="ECO:0000313" key="2">
    <source>
        <dbReference type="EMBL" id="GGH24998.1"/>
    </source>
</evidence>
<proteinExistence type="predicted"/>
<dbReference type="GO" id="GO:0008081">
    <property type="term" value="F:phosphoric diester hydrolase activity"/>
    <property type="evidence" value="ECO:0007669"/>
    <property type="project" value="InterPro"/>
</dbReference>